<feature type="compositionally biased region" description="Basic and acidic residues" evidence="1">
    <location>
        <begin position="120"/>
        <end position="138"/>
    </location>
</feature>
<evidence type="ECO:0000256" key="1">
    <source>
        <dbReference type="SAM" id="MobiDB-lite"/>
    </source>
</evidence>
<reference evidence="2 3" key="1">
    <citation type="journal article" date="2018" name="Nat. Ecol. Evol.">
        <title>Shark genomes provide insights into elasmobranch evolution and the origin of vertebrates.</title>
        <authorList>
            <person name="Hara Y"/>
            <person name="Yamaguchi K"/>
            <person name="Onimaru K"/>
            <person name="Kadota M"/>
            <person name="Koyanagi M"/>
            <person name="Keeley SD"/>
            <person name="Tatsumi K"/>
            <person name="Tanaka K"/>
            <person name="Motone F"/>
            <person name="Kageyama Y"/>
            <person name="Nozu R"/>
            <person name="Adachi N"/>
            <person name="Nishimura O"/>
            <person name="Nakagawa R"/>
            <person name="Tanegashima C"/>
            <person name="Kiyatake I"/>
            <person name="Matsumoto R"/>
            <person name="Murakumo K"/>
            <person name="Nishida K"/>
            <person name="Terakita A"/>
            <person name="Kuratani S"/>
            <person name="Sato K"/>
            <person name="Hyodo S Kuraku.S."/>
        </authorList>
    </citation>
    <scope>NUCLEOTIDE SEQUENCE [LARGE SCALE GENOMIC DNA]</scope>
</reference>
<organism evidence="2 3">
    <name type="scientific">Scyliorhinus torazame</name>
    <name type="common">Cloudy catshark</name>
    <name type="synonym">Catulus torazame</name>
    <dbReference type="NCBI Taxonomy" id="75743"/>
    <lineage>
        <taxon>Eukaryota</taxon>
        <taxon>Metazoa</taxon>
        <taxon>Chordata</taxon>
        <taxon>Craniata</taxon>
        <taxon>Vertebrata</taxon>
        <taxon>Chondrichthyes</taxon>
        <taxon>Elasmobranchii</taxon>
        <taxon>Galeomorphii</taxon>
        <taxon>Galeoidea</taxon>
        <taxon>Carcharhiniformes</taxon>
        <taxon>Scyliorhinidae</taxon>
        <taxon>Scyliorhinus</taxon>
    </lineage>
</organism>
<protein>
    <submittedName>
        <fullName evidence="2">Uncharacterized protein</fullName>
    </submittedName>
</protein>
<gene>
    <name evidence="2" type="ORF">scyTo_0019128</name>
</gene>
<dbReference type="Proteomes" id="UP000288216">
    <property type="component" value="Unassembled WGS sequence"/>
</dbReference>
<evidence type="ECO:0000313" key="2">
    <source>
        <dbReference type="EMBL" id="GCB76364.1"/>
    </source>
</evidence>
<evidence type="ECO:0000313" key="3">
    <source>
        <dbReference type="Proteomes" id="UP000288216"/>
    </source>
</evidence>
<accession>A0A401PT98</accession>
<dbReference type="EMBL" id="BFAA01013945">
    <property type="protein sequence ID" value="GCB76364.1"/>
    <property type="molecule type" value="Genomic_DNA"/>
</dbReference>
<dbReference type="AlphaFoldDB" id="A0A401PT98"/>
<dbReference type="STRING" id="75743.A0A401PT98"/>
<name>A0A401PT98_SCYTO</name>
<comment type="caution">
    <text evidence="2">The sequence shown here is derived from an EMBL/GenBank/DDBJ whole genome shotgun (WGS) entry which is preliminary data.</text>
</comment>
<proteinExistence type="predicted"/>
<sequence length="295" mass="34025">MNRKEWNEGFANYAYHHSETLEMDRSAQGIPSTFRTAPLHPPYPQNPLHSSSDLRRWEPSEMIPMRSIDRETSRPRPPFFNMDPPENETGCDNTGFELWPDDSYGTFSSPKDGSGQRDTSSIRDIHQNEETSNKEPAGKAVRICEENYGIEEAMQGKEEASIMSQDENRTPMEIINIDDDYANQDTNHHRLSEDVIIEPEEKLTLWQYLQQLYELATAVLLFFYHYFKESQPEHQKTETPPTQEKELDETSQVPSEKAASVTLQDLVEPKDTRVVISIDEGTLATLNKINDARWK</sequence>
<feature type="region of interest" description="Disordered" evidence="1">
    <location>
        <begin position="24"/>
        <end position="138"/>
    </location>
</feature>
<feature type="compositionally biased region" description="Polar residues" evidence="1">
    <location>
        <begin position="105"/>
        <end position="119"/>
    </location>
</feature>
<feature type="region of interest" description="Disordered" evidence="1">
    <location>
        <begin position="232"/>
        <end position="260"/>
    </location>
</feature>
<feature type="non-terminal residue" evidence="2">
    <location>
        <position position="295"/>
    </location>
</feature>
<keyword evidence="3" id="KW-1185">Reference proteome</keyword>